<protein>
    <submittedName>
        <fullName evidence="1">Uncharacterized protein</fullName>
    </submittedName>
</protein>
<proteinExistence type="predicted"/>
<comment type="caution">
    <text evidence="1">The sequence shown here is derived from an EMBL/GenBank/DDBJ whole genome shotgun (WGS) entry which is preliminary data.</text>
</comment>
<name>A0A6V7XBL5_MELEN</name>
<dbReference type="AlphaFoldDB" id="A0A6V7XBL5"/>
<organism evidence="1 2">
    <name type="scientific">Meloidogyne enterolobii</name>
    <name type="common">Root-knot nematode worm</name>
    <name type="synonym">Meloidogyne mayaguensis</name>
    <dbReference type="NCBI Taxonomy" id="390850"/>
    <lineage>
        <taxon>Eukaryota</taxon>
        <taxon>Metazoa</taxon>
        <taxon>Ecdysozoa</taxon>
        <taxon>Nematoda</taxon>
        <taxon>Chromadorea</taxon>
        <taxon>Rhabditida</taxon>
        <taxon>Tylenchina</taxon>
        <taxon>Tylenchomorpha</taxon>
        <taxon>Tylenchoidea</taxon>
        <taxon>Meloidogynidae</taxon>
        <taxon>Meloidogyninae</taxon>
        <taxon>Meloidogyne</taxon>
    </lineage>
</organism>
<dbReference type="EMBL" id="CAJEWN010001307">
    <property type="protein sequence ID" value="CAD2196357.1"/>
    <property type="molecule type" value="Genomic_DNA"/>
</dbReference>
<accession>A0A6V7XBL5</accession>
<evidence type="ECO:0000313" key="2">
    <source>
        <dbReference type="Proteomes" id="UP000580250"/>
    </source>
</evidence>
<dbReference type="Proteomes" id="UP000580250">
    <property type="component" value="Unassembled WGS sequence"/>
</dbReference>
<sequence length="45" mass="5419">MYGTPKYEKYGKYGLITYYQSYQHMLKTFFIIHIIKTSYANVCVI</sequence>
<evidence type="ECO:0000313" key="1">
    <source>
        <dbReference type="EMBL" id="CAD2196357.1"/>
    </source>
</evidence>
<reference evidence="1 2" key="1">
    <citation type="submission" date="2020-08" db="EMBL/GenBank/DDBJ databases">
        <authorList>
            <person name="Koutsovoulos G."/>
            <person name="Danchin GJ E."/>
        </authorList>
    </citation>
    <scope>NUCLEOTIDE SEQUENCE [LARGE SCALE GENOMIC DNA]</scope>
</reference>
<gene>
    <name evidence="1" type="ORF">MENT_LOCUS49518</name>
</gene>